<keyword evidence="2" id="KW-0560">Oxidoreductase</keyword>
<dbReference type="KEGG" id="bsc:COCSADRAFT_202905"/>
<proteinExistence type="predicted"/>
<protein>
    <recommendedName>
        <fullName evidence="3">NmrA-like domain-containing protein</fullName>
    </recommendedName>
</protein>
<dbReference type="PANTHER" id="PTHR47706:SF10">
    <property type="entry name" value="NMRA-LIKE DOMAIN-CONTAINING PROTEIN"/>
    <property type="match status" value="1"/>
</dbReference>
<dbReference type="InterPro" id="IPR051609">
    <property type="entry name" value="NmrA/Isoflavone_reductase-like"/>
</dbReference>
<dbReference type="AlphaFoldDB" id="M2S0A9"/>
<dbReference type="PANTHER" id="PTHR47706">
    <property type="entry name" value="NMRA-LIKE FAMILY PROTEIN"/>
    <property type="match status" value="1"/>
</dbReference>
<evidence type="ECO:0000313" key="4">
    <source>
        <dbReference type="EMBL" id="EMD60688.1"/>
    </source>
</evidence>
<dbReference type="GeneID" id="19134239"/>
<dbReference type="GO" id="GO:0016491">
    <property type="term" value="F:oxidoreductase activity"/>
    <property type="evidence" value="ECO:0007669"/>
    <property type="project" value="UniProtKB-KW"/>
</dbReference>
<reference evidence="5" key="2">
    <citation type="journal article" date="2013" name="PLoS Genet.">
        <title>Comparative genome structure, secondary metabolite, and effector coding capacity across Cochliobolus pathogens.</title>
        <authorList>
            <person name="Condon B.J."/>
            <person name="Leng Y."/>
            <person name="Wu D."/>
            <person name="Bushley K.E."/>
            <person name="Ohm R.A."/>
            <person name="Otillar R."/>
            <person name="Martin J."/>
            <person name="Schackwitz W."/>
            <person name="Grimwood J."/>
            <person name="MohdZainudin N."/>
            <person name="Xue C."/>
            <person name="Wang R."/>
            <person name="Manning V.A."/>
            <person name="Dhillon B."/>
            <person name="Tu Z.J."/>
            <person name="Steffenson B.J."/>
            <person name="Salamov A."/>
            <person name="Sun H."/>
            <person name="Lowry S."/>
            <person name="LaButti K."/>
            <person name="Han J."/>
            <person name="Copeland A."/>
            <person name="Lindquist E."/>
            <person name="Barry K."/>
            <person name="Schmutz J."/>
            <person name="Baker S.E."/>
            <person name="Ciuffetti L.M."/>
            <person name="Grigoriev I.V."/>
            <person name="Zhong S."/>
            <person name="Turgeon B.G."/>
        </authorList>
    </citation>
    <scope>NUCLEOTIDE SEQUENCE [LARGE SCALE GENOMIC DNA]</scope>
    <source>
        <strain evidence="5">ND90Pr / ATCC 201652</strain>
    </source>
</reference>
<dbReference type="SUPFAM" id="SSF51735">
    <property type="entry name" value="NAD(P)-binding Rossmann-fold domains"/>
    <property type="match status" value="1"/>
</dbReference>
<dbReference type="Gene3D" id="3.40.50.720">
    <property type="entry name" value="NAD(P)-binding Rossmann-like Domain"/>
    <property type="match status" value="1"/>
</dbReference>
<name>M2S0A9_COCSN</name>
<organism evidence="4 5">
    <name type="scientific">Cochliobolus sativus (strain ND90Pr / ATCC 201652)</name>
    <name type="common">Common root rot and spot blotch fungus</name>
    <name type="synonym">Bipolaris sorokiniana</name>
    <dbReference type="NCBI Taxonomy" id="665912"/>
    <lineage>
        <taxon>Eukaryota</taxon>
        <taxon>Fungi</taxon>
        <taxon>Dikarya</taxon>
        <taxon>Ascomycota</taxon>
        <taxon>Pezizomycotina</taxon>
        <taxon>Dothideomycetes</taxon>
        <taxon>Pleosporomycetidae</taxon>
        <taxon>Pleosporales</taxon>
        <taxon>Pleosporineae</taxon>
        <taxon>Pleosporaceae</taxon>
        <taxon>Bipolaris</taxon>
    </lineage>
</organism>
<reference evidence="4 5" key="1">
    <citation type="journal article" date="2012" name="PLoS Pathog.">
        <title>Diverse lifestyles and strategies of plant pathogenesis encoded in the genomes of eighteen Dothideomycetes fungi.</title>
        <authorList>
            <person name="Ohm R.A."/>
            <person name="Feau N."/>
            <person name="Henrissat B."/>
            <person name="Schoch C.L."/>
            <person name="Horwitz B.A."/>
            <person name="Barry K.W."/>
            <person name="Condon B.J."/>
            <person name="Copeland A.C."/>
            <person name="Dhillon B."/>
            <person name="Glaser F."/>
            <person name="Hesse C.N."/>
            <person name="Kosti I."/>
            <person name="LaButti K."/>
            <person name="Lindquist E.A."/>
            <person name="Lucas S."/>
            <person name="Salamov A.A."/>
            <person name="Bradshaw R.E."/>
            <person name="Ciuffetti L."/>
            <person name="Hamelin R.C."/>
            <person name="Kema G.H.J."/>
            <person name="Lawrence C."/>
            <person name="Scott J.A."/>
            <person name="Spatafora J.W."/>
            <person name="Turgeon B.G."/>
            <person name="de Wit P.J.G.M."/>
            <person name="Zhong S."/>
            <person name="Goodwin S.B."/>
            <person name="Grigoriev I.V."/>
        </authorList>
    </citation>
    <scope>NUCLEOTIDE SEQUENCE [LARGE SCALE GENOMIC DNA]</scope>
    <source>
        <strain evidence="5">ND90Pr / ATCC 201652</strain>
    </source>
</reference>
<evidence type="ECO:0000313" key="5">
    <source>
        <dbReference type="Proteomes" id="UP000016934"/>
    </source>
</evidence>
<sequence length="280" mass="30539">MITVLTYPSQTLTLPPNSHQFPVQHKTSDFNSAALQSAFTGYDIILNTMAGGDSDLQISIINAIVAAAVKRFVPDEFSHDNLNKQLQACLPTHAERAKVINHLKNLSDAIATGYTLNTKIINGYMGFDIEWQSATFHGTGMEMFAASSLARIGQVVARVLAHWEKTKNQYIYAAGAVISANEVLKSVEEMTGQEFAVGSYGVEECVEEGWKRIERGYPDSGLALLERSILYDGQLNASAPFRIHNANDMLGLAPESANSMVTEAYHRLKHLGKPGCACAT</sequence>
<dbReference type="EMBL" id="KB445650">
    <property type="protein sequence ID" value="EMD60688.1"/>
    <property type="molecule type" value="Genomic_DNA"/>
</dbReference>
<dbReference type="Proteomes" id="UP000016934">
    <property type="component" value="Unassembled WGS sequence"/>
</dbReference>
<dbReference type="OrthoDB" id="9984533at2759"/>
<gene>
    <name evidence="4" type="ORF">COCSADRAFT_202905</name>
</gene>
<dbReference type="RefSeq" id="XP_007703977.1">
    <property type="nucleotide sequence ID" value="XM_007705787.1"/>
</dbReference>
<dbReference type="Pfam" id="PF05368">
    <property type="entry name" value="NmrA"/>
    <property type="match status" value="1"/>
</dbReference>
<feature type="domain" description="NmrA-like" evidence="3">
    <location>
        <begin position="31"/>
        <end position="196"/>
    </location>
</feature>
<dbReference type="InterPro" id="IPR008030">
    <property type="entry name" value="NmrA-like"/>
</dbReference>
<dbReference type="InterPro" id="IPR036291">
    <property type="entry name" value="NAD(P)-bd_dom_sf"/>
</dbReference>
<evidence type="ECO:0000256" key="1">
    <source>
        <dbReference type="ARBA" id="ARBA00022857"/>
    </source>
</evidence>
<dbReference type="OMA" id="WHSATIH"/>
<keyword evidence="5" id="KW-1185">Reference proteome</keyword>
<accession>M2S0A9</accession>
<keyword evidence="1" id="KW-0521">NADP</keyword>
<evidence type="ECO:0000259" key="3">
    <source>
        <dbReference type="Pfam" id="PF05368"/>
    </source>
</evidence>
<dbReference type="eggNOG" id="ENOG502SNIG">
    <property type="taxonomic scope" value="Eukaryota"/>
</dbReference>
<dbReference type="HOGENOM" id="CLU_044876_7_0_1"/>
<evidence type="ECO:0000256" key="2">
    <source>
        <dbReference type="ARBA" id="ARBA00023002"/>
    </source>
</evidence>